<evidence type="ECO:0000313" key="3">
    <source>
        <dbReference type="Proteomes" id="UP000266841"/>
    </source>
</evidence>
<evidence type="ECO:0000259" key="1">
    <source>
        <dbReference type="Pfam" id="PF07727"/>
    </source>
</evidence>
<gene>
    <name evidence="2" type="ORF">THAOC_30362</name>
</gene>
<organism evidence="2 3">
    <name type="scientific">Thalassiosira oceanica</name>
    <name type="common">Marine diatom</name>
    <dbReference type="NCBI Taxonomy" id="159749"/>
    <lineage>
        <taxon>Eukaryota</taxon>
        <taxon>Sar</taxon>
        <taxon>Stramenopiles</taxon>
        <taxon>Ochrophyta</taxon>
        <taxon>Bacillariophyta</taxon>
        <taxon>Coscinodiscophyceae</taxon>
        <taxon>Thalassiosirophycidae</taxon>
        <taxon>Thalassiosirales</taxon>
        <taxon>Thalassiosiraceae</taxon>
        <taxon>Thalassiosira</taxon>
    </lineage>
</organism>
<dbReference type="InterPro" id="IPR013103">
    <property type="entry name" value="RVT_2"/>
</dbReference>
<dbReference type="OrthoDB" id="42576at2759"/>
<evidence type="ECO:0000313" key="2">
    <source>
        <dbReference type="EMBL" id="EJK50602.1"/>
    </source>
</evidence>
<feature type="domain" description="Reverse transcriptase Ty1/copia-type" evidence="1">
    <location>
        <begin position="2"/>
        <end position="143"/>
    </location>
</feature>
<feature type="non-terminal residue" evidence="2">
    <location>
        <position position="143"/>
    </location>
</feature>
<reference evidence="2 3" key="1">
    <citation type="journal article" date="2012" name="Genome Biol.">
        <title>Genome and low-iron response of an oceanic diatom adapted to chronic iron limitation.</title>
        <authorList>
            <person name="Lommer M."/>
            <person name="Specht M."/>
            <person name="Roy A.S."/>
            <person name="Kraemer L."/>
            <person name="Andreson R."/>
            <person name="Gutowska M.A."/>
            <person name="Wolf J."/>
            <person name="Bergner S.V."/>
            <person name="Schilhabel M.B."/>
            <person name="Klostermeier U.C."/>
            <person name="Beiko R.G."/>
            <person name="Rosenstiel P."/>
            <person name="Hippler M."/>
            <person name="Laroche J."/>
        </authorList>
    </citation>
    <scope>NUCLEOTIDE SEQUENCE [LARGE SCALE GENOMIC DNA]</scope>
    <source>
        <strain evidence="2 3">CCMP1005</strain>
    </source>
</reference>
<dbReference type="Proteomes" id="UP000266841">
    <property type="component" value="Unassembled WGS sequence"/>
</dbReference>
<dbReference type="EMBL" id="AGNL01043362">
    <property type="protein sequence ID" value="EJK50602.1"/>
    <property type="molecule type" value="Genomic_DNA"/>
</dbReference>
<accession>K0RV63</accession>
<protein>
    <recommendedName>
        <fullName evidence="1">Reverse transcriptase Ty1/copia-type domain-containing protein</fullName>
    </recommendedName>
</protein>
<dbReference type="AlphaFoldDB" id="K0RV63"/>
<proteinExistence type="predicted"/>
<comment type="caution">
    <text evidence="2">The sequence shown here is derived from an EMBL/GenBank/DDBJ whole genome shotgun (WGS) entry which is preliminary data.</text>
</comment>
<name>K0RV63_THAOC</name>
<dbReference type="Pfam" id="PF07727">
    <property type="entry name" value="RVT_2"/>
    <property type="match status" value="1"/>
</dbReference>
<keyword evidence="3" id="KW-1185">Reference proteome</keyword>
<dbReference type="eggNOG" id="KOG0017">
    <property type="taxonomic scope" value="Eukaryota"/>
</dbReference>
<sequence>MAYTQAPIERDMYMKIPPGISTSFGDKRDYVLKLNKNLYGQKQAGRVWNQFLVNKLLKIGFEQSKVDECVFYRGSTIFIVYVDDGLVLDTNGNSLDGFVQELKDAELVVEDQGDPSDYVGVNISKDQYGYLDLTQRALIDSII</sequence>